<keyword evidence="1" id="KW-1133">Transmembrane helix</keyword>
<proteinExistence type="predicted"/>
<evidence type="ECO:0000256" key="1">
    <source>
        <dbReference type="SAM" id="Phobius"/>
    </source>
</evidence>
<dbReference type="KEGG" id="dmm:dnm_059380"/>
<dbReference type="Proteomes" id="UP000663722">
    <property type="component" value="Chromosome"/>
</dbReference>
<dbReference type="EMBL" id="CP061800">
    <property type="protein sequence ID" value="QTA89881.1"/>
    <property type="molecule type" value="Genomic_DNA"/>
</dbReference>
<organism evidence="2 3">
    <name type="scientific">Desulfonema magnum</name>
    <dbReference type="NCBI Taxonomy" id="45655"/>
    <lineage>
        <taxon>Bacteria</taxon>
        <taxon>Pseudomonadati</taxon>
        <taxon>Thermodesulfobacteriota</taxon>
        <taxon>Desulfobacteria</taxon>
        <taxon>Desulfobacterales</taxon>
        <taxon>Desulfococcaceae</taxon>
        <taxon>Desulfonema</taxon>
    </lineage>
</organism>
<feature type="transmembrane region" description="Helical" evidence="1">
    <location>
        <begin position="32"/>
        <end position="49"/>
    </location>
</feature>
<dbReference type="AlphaFoldDB" id="A0A975BQL8"/>
<evidence type="ECO:0000313" key="3">
    <source>
        <dbReference type="Proteomes" id="UP000663722"/>
    </source>
</evidence>
<accession>A0A975BQL8</accession>
<protein>
    <submittedName>
        <fullName evidence="2">Uncharacterized protein</fullName>
    </submittedName>
</protein>
<keyword evidence="1" id="KW-0812">Transmembrane</keyword>
<sequence length="67" mass="7375">MEKIGYILLLIVAGIYLIGMLVGMIAAFPFGLIGLLAIIGVGLLFAKVVKDRLENKEDDYYSKNVEK</sequence>
<keyword evidence="1" id="KW-0472">Membrane</keyword>
<feature type="transmembrane region" description="Helical" evidence="1">
    <location>
        <begin position="7"/>
        <end position="26"/>
    </location>
</feature>
<evidence type="ECO:0000313" key="2">
    <source>
        <dbReference type="EMBL" id="QTA89881.1"/>
    </source>
</evidence>
<dbReference type="RefSeq" id="WP_207678326.1">
    <property type="nucleotide sequence ID" value="NZ_CP061800.1"/>
</dbReference>
<gene>
    <name evidence="2" type="ORF">dnm_059380</name>
</gene>
<reference evidence="2" key="1">
    <citation type="journal article" date="2021" name="Microb. Physiol.">
        <title>Proteogenomic Insights into the Physiology of Marine, Sulfate-Reducing, Filamentous Desulfonema limicola and Desulfonema magnum.</title>
        <authorList>
            <person name="Schnaars V."/>
            <person name="Wohlbrand L."/>
            <person name="Scheve S."/>
            <person name="Hinrichs C."/>
            <person name="Reinhardt R."/>
            <person name="Rabus R."/>
        </authorList>
    </citation>
    <scope>NUCLEOTIDE SEQUENCE</scope>
    <source>
        <strain evidence="2">4be13</strain>
    </source>
</reference>
<name>A0A975BQL8_9BACT</name>
<keyword evidence="3" id="KW-1185">Reference proteome</keyword>